<organism evidence="3 4">
    <name type="scientific">Folsomia candida</name>
    <name type="common">Springtail</name>
    <dbReference type="NCBI Taxonomy" id="158441"/>
    <lineage>
        <taxon>Eukaryota</taxon>
        <taxon>Metazoa</taxon>
        <taxon>Ecdysozoa</taxon>
        <taxon>Arthropoda</taxon>
        <taxon>Hexapoda</taxon>
        <taxon>Collembola</taxon>
        <taxon>Entomobryomorpha</taxon>
        <taxon>Isotomoidea</taxon>
        <taxon>Isotomidae</taxon>
        <taxon>Proisotominae</taxon>
        <taxon>Folsomia</taxon>
    </lineage>
</organism>
<reference evidence="3 4" key="1">
    <citation type="submission" date="2015-12" db="EMBL/GenBank/DDBJ databases">
        <title>The genome of Folsomia candida.</title>
        <authorList>
            <person name="Faddeeva A."/>
            <person name="Derks M.F."/>
            <person name="Anvar Y."/>
            <person name="Smit S."/>
            <person name="Van Straalen N."/>
            <person name="Roelofs D."/>
        </authorList>
    </citation>
    <scope>NUCLEOTIDE SEQUENCE [LARGE SCALE GENOMIC DNA]</scope>
    <source>
        <strain evidence="3 4">VU population</strain>
        <tissue evidence="3">Whole body</tissue>
    </source>
</reference>
<dbReference type="Proteomes" id="UP000198287">
    <property type="component" value="Unassembled WGS sequence"/>
</dbReference>
<keyword evidence="1" id="KW-1133">Transmembrane helix</keyword>
<feature type="signal peptide" evidence="2">
    <location>
        <begin position="1"/>
        <end position="21"/>
    </location>
</feature>
<keyword evidence="1" id="KW-0812">Transmembrane</keyword>
<proteinExistence type="predicted"/>
<dbReference type="EMBL" id="LNIX01000018">
    <property type="protein sequence ID" value="OXA45209.1"/>
    <property type="molecule type" value="Genomic_DNA"/>
</dbReference>
<keyword evidence="1" id="KW-0472">Membrane</keyword>
<evidence type="ECO:0000256" key="2">
    <source>
        <dbReference type="SAM" id="SignalP"/>
    </source>
</evidence>
<name>A0A226DJ45_FOLCA</name>
<keyword evidence="4" id="KW-1185">Reference proteome</keyword>
<feature type="chain" id="PRO_5012104203" evidence="2">
    <location>
        <begin position="22"/>
        <end position="609"/>
    </location>
</feature>
<comment type="caution">
    <text evidence="3">The sequence shown here is derived from an EMBL/GenBank/DDBJ whole genome shotgun (WGS) entry which is preliminary data.</text>
</comment>
<keyword evidence="2" id="KW-0732">Signal</keyword>
<evidence type="ECO:0000313" key="3">
    <source>
        <dbReference type="EMBL" id="OXA45209.1"/>
    </source>
</evidence>
<gene>
    <name evidence="3" type="ORF">Fcan01_20269</name>
</gene>
<protein>
    <submittedName>
        <fullName evidence="3">Uncharacterized protein</fullName>
    </submittedName>
</protein>
<feature type="transmembrane region" description="Helical" evidence="1">
    <location>
        <begin position="361"/>
        <end position="384"/>
    </location>
</feature>
<evidence type="ECO:0000256" key="1">
    <source>
        <dbReference type="SAM" id="Phobius"/>
    </source>
</evidence>
<feature type="transmembrane region" description="Helical" evidence="1">
    <location>
        <begin position="299"/>
        <end position="318"/>
    </location>
</feature>
<sequence>MFALANFLSFFAHCILEITNFQDMANPTIVTSPVFRKQLSYKTHPPPKLDMHNIFCFIQVLNLQNATLFNKFLQYSHPSERPADFIIFTNPLTPNLDKLTHHLLTKSSITKAIFLHVDCNYHLVKTIHIFTPNLEKFSQLKSRTPTLLSTEMQTYWSNLLKDMNGLQVYLHCGDSNANFASSLRNVAEAENFFRYCSSDEVSRHSFYSSVQLNIIFPPKWCTLLHFILTKNLSSPQQRNDKVNGNLRFVNFAPVKDLPTRHVRLFPVIHYFGGLSYTIFVNKSELALNLFLTEPFDQYTWTFLIVSATLMALTLSITASPKNRKLLALFPSALFWCVSTILENSVSSIEKQLRRTRQGGWLIAIWSLMMIIITNTYSDLVYAFFMSTPTPVGIPDTFPAILSQSDLAIYTFTYSPAAARGDDLLHDANIPKSRVKTVDGFERDLGLFNRAILSLSYTGSVGGVQIARKFVALQKNEELFYFAILMRGTNRFFEVRNADFRLVKIASGWYASDNVVGESFAKHLQTLQDNGIYSWWTMRYEGFFTRGTKQIIREDVKNITGDDGGIEEETAKRCLSMSQLKPCFFMLFLNCLLAGVSQVFESAWVFSISR</sequence>
<dbReference type="AlphaFoldDB" id="A0A226DJ45"/>
<evidence type="ECO:0000313" key="4">
    <source>
        <dbReference type="Proteomes" id="UP000198287"/>
    </source>
</evidence>
<accession>A0A226DJ45</accession>